<dbReference type="PANTHER" id="PTHR43133">
    <property type="entry name" value="RNA POLYMERASE ECF-TYPE SIGMA FACTO"/>
    <property type="match status" value="1"/>
</dbReference>
<sequence length="201" mass="22328">MEFVETSATAGRPVFERHDREAVWARARAGDRRALSRVLAELQPVILPTARKVLGERYGAEVEDVVQDSLLAVAKALATIESRKALPAYARRTTVRVAMRARRRREREAPFDPAPARSLEMDVRRRRQADALLAVLDEIPTAQAEALIHRVVIGLSLAETAETLGAPQNTIRSRLRSAKLALRAKIIERPELHELLGVGHG</sequence>
<evidence type="ECO:0000259" key="7">
    <source>
        <dbReference type="Pfam" id="PF08281"/>
    </source>
</evidence>
<dbReference type="GO" id="GO:0003677">
    <property type="term" value="F:DNA binding"/>
    <property type="evidence" value="ECO:0007669"/>
    <property type="project" value="UniProtKB-KW"/>
</dbReference>
<organism evidence="8 9">
    <name type="scientific">Plesiocystis pacifica SIR-1</name>
    <dbReference type="NCBI Taxonomy" id="391625"/>
    <lineage>
        <taxon>Bacteria</taxon>
        <taxon>Pseudomonadati</taxon>
        <taxon>Myxococcota</taxon>
        <taxon>Polyangia</taxon>
        <taxon>Nannocystales</taxon>
        <taxon>Nannocystaceae</taxon>
        <taxon>Plesiocystis</taxon>
    </lineage>
</organism>
<name>A6GAM2_9BACT</name>
<dbReference type="InterPro" id="IPR013325">
    <property type="entry name" value="RNA_pol_sigma_r2"/>
</dbReference>
<keyword evidence="9" id="KW-1185">Reference proteome</keyword>
<dbReference type="OrthoDB" id="160825at2"/>
<dbReference type="eggNOG" id="COG1595">
    <property type="taxonomic scope" value="Bacteria"/>
</dbReference>
<evidence type="ECO:0000256" key="5">
    <source>
        <dbReference type="ARBA" id="ARBA00023163"/>
    </source>
</evidence>
<proteinExistence type="inferred from homology"/>
<accession>A6GAM2</accession>
<dbReference type="Pfam" id="PF04542">
    <property type="entry name" value="Sigma70_r2"/>
    <property type="match status" value="1"/>
</dbReference>
<dbReference type="InterPro" id="IPR013324">
    <property type="entry name" value="RNA_pol_sigma_r3/r4-like"/>
</dbReference>
<evidence type="ECO:0000313" key="9">
    <source>
        <dbReference type="Proteomes" id="UP000005801"/>
    </source>
</evidence>
<dbReference type="Gene3D" id="1.10.1740.10">
    <property type="match status" value="1"/>
</dbReference>
<keyword evidence="2" id="KW-0805">Transcription regulation</keyword>
<dbReference type="AlphaFoldDB" id="A6GAM2"/>
<evidence type="ECO:0008006" key="10">
    <source>
        <dbReference type="Google" id="ProtNLM"/>
    </source>
</evidence>
<keyword evidence="4" id="KW-0238">DNA-binding</keyword>
<comment type="caution">
    <text evidence="8">The sequence shown here is derived from an EMBL/GenBank/DDBJ whole genome shotgun (WGS) entry which is preliminary data.</text>
</comment>
<feature type="domain" description="RNA polymerase sigma factor 70 region 4 type 2" evidence="7">
    <location>
        <begin position="130"/>
        <end position="182"/>
    </location>
</feature>
<dbReference type="RefSeq" id="WP_006973764.1">
    <property type="nucleotide sequence ID" value="NZ_ABCS01000052.1"/>
</dbReference>
<dbReference type="GO" id="GO:0016987">
    <property type="term" value="F:sigma factor activity"/>
    <property type="evidence" value="ECO:0007669"/>
    <property type="project" value="UniProtKB-KW"/>
</dbReference>
<dbReference type="STRING" id="391625.PPSIR1_19614"/>
<protein>
    <recommendedName>
        <fullName evidence="10">Sigma-70 family RNA polymerase sigma factor</fullName>
    </recommendedName>
</protein>
<evidence type="ECO:0000256" key="4">
    <source>
        <dbReference type="ARBA" id="ARBA00023125"/>
    </source>
</evidence>
<dbReference type="NCBIfam" id="TIGR02937">
    <property type="entry name" value="sigma70-ECF"/>
    <property type="match status" value="1"/>
</dbReference>
<dbReference type="Gene3D" id="1.10.10.10">
    <property type="entry name" value="Winged helix-like DNA-binding domain superfamily/Winged helix DNA-binding domain"/>
    <property type="match status" value="1"/>
</dbReference>
<dbReference type="GO" id="GO:0006352">
    <property type="term" value="P:DNA-templated transcription initiation"/>
    <property type="evidence" value="ECO:0007669"/>
    <property type="project" value="InterPro"/>
</dbReference>
<feature type="domain" description="RNA polymerase sigma-70 region 2" evidence="6">
    <location>
        <begin position="41"/>
        <end position="107"/>
    </location>
</feature>
<dbReference type="Proteomes" id="UP000005801">
    <property type="component" value="Unassembled WGS sequence"/>
</dbReference>
<reference evidence="8 9" key="1">
    <citation type="submission" date="2007-06" db="EMBL/GenBank/DDBJ databases">
        <authorList>
            <person name="Shimkets L."/>
            <person name="Ferriera S."/>
            <person name="Johnson J."/>
            <person name="Kravitz S."/>
            <person name="Beeson K."/>
            <person name="Sutton G."/>
            <person name="Rogers Y.-H."/>
            <person name="Friedman R."/>
            <person name="Frazier M."/>
            <person name="Venter J.C."/>
        </authorList>
    </citation>
    <scope>NUCLEOTIDE SEQUENCE [LARGE SCALE GENOMIC DNA]</scope>
    <source>
        <strain evidence="8 9">SIR-1</strain>
    </source>
</reference>
<dbReference type="Pfam" id="PF08281">
    <property type="entry name" value="Sigma70_r4_2"/>
    <property type="match status" value="1"/>
</dbReference>
<keyword evidence="3" id="KW-0731">Sigma factor</keyword>
<dbReference type="SUPFAM" id="SSF88659">
    <property type="entry name" value="Sigma3 and sigma4 domains of RNA polymerase sigma factors"/>
    <property type="match status" value="1"/>
</dbReference>
<keyword evidence="5" id="KW-0804">Transcription</keyword>
<dbReference type="EMBL" id="ABCS01000052">
    <property type="protein sequence ID" value="EDM77084.1"/>
    <property type="molecule type" value="Genomic_DNA"/>
</dbReference>
<evidence type="ECO:0000256" key="3">
    <source>
        <dbReference type="ARBA" id="ARBA00023082"/>
    </source>
</evidence>
<comment type="similarity">
    <text evidence="1">Belongs to the sigma-70 factor family. ECF subfamily.</text>
</comment>
<dbReference type="InterPro" id="IPR007627">
    <property type="entry name" value="RNA_pol_sigma70_r2"/>
</dbReference>
<dbReference type="PANTHER" id="PTHR43133:SF8">
    <property type="entry name" value="RNA POLYMERASE SIGMA FACTOR HI_1459-RELATED"/>
    <property type="match status" value="1"/>
</dbReference>
<evidence type="ECO:0000256" key="1">
    <source>
        <dbReference type="ARBA" id="ARBA00010641"/>
    </source>
</evidence>
<evidence type="ECO:0000259" key="6">
    <source>
        <dbReference type="Pfam" id="PF04542"/>
    </source>
</evidence>
<evidence type="ECO:0000256" key="2">
    <source>
        <dbReference type="ARBA" id="ARBA00023015"/>
    </source>
</evidence>
<gene>
    <name evidence="8" type="ORF">PPSIR1_19614</name>
</gene>
<dbReference type="InterPro" id="IPR036388">
    <property type="entry name" value="WH-like_DNA-bd_sf"/>
</dbReference>
<dbReference type="InterPro" id="IPR039425">
    <property type="entry name" value="RNA_pol_sigma-70-like"/>
</dbReference>
<dbReference type="SUPFAM" id="SSF88946">
    <property type="entry name" value="Sigma2 domain of RNA polymerase sigma factors"/>
    <property type="match status" value="1"/>
</dbReference>
<dbReference type="InterPro" id="IPR013249">
    <property type="entry name" value="RNA_pol_sigma70_r4_t2"/>
</dbReference>
<evidence type="ECO:0000313" key="8">
    <source>
        <dbReference type="EMBL" id="EDM77084.1"/>
    </source>
</evidence>
<dbReference type="InterPro" id="IPR014284">
    <property type="entry name" value="RNA_pol_sigma-70_dom"/>
</dbReference>